<keyword evidence="1" id="KW-0479">Metal-binding</keyword>
<feature type="domain" description="PHD-type" evidence="7">
    <location>
        <begin position="675"/>
        <end position="726"/>
    </location>
</feature>
<dbReference type="InterPro" id="IPR013083">
    <property type="entry name" value="Znf_RING/FYVE/PHD"/>
</dbReference>
<feature type="compositionally biased region" description="Polar residues" evidence="6">
    <location>
        <begin position="770"/>
        <end position="780"/>
    </location>
</feature>
<dbReference type="InterPro" id="IPR053210">
    <property type="entry name" value="ANKRD12"/>
</dbReference>
<dbReference type="GO" id="GO:0005654">
    <property type="term" value="C:nucleoplasm"/>
    <property type="evidence" value="ECO:0007669"/>
    <property type="project" value="TreeGrafter"/>
</dbReference>
<dbReference type="InterPro" id="IPR002110">
    <property type="entry name" value="Ankyrin_rpt"/>
</dbReference>
<dbReference type="Pfam" id="PF12796">
    <property type="entry name" value="Ank_2"/>
    <property type="match status" value="1"/>
</dbReference>
<gene>
    <name evidence="8" type="ORF">B0H63DRAFT_107437</name>
</gene>
<evidence type="ECO:0000256" key="4">
    <source>
        <dbReference type="PROSITE-ProRule" id="PRU00023"/>
    </source>
</evidence>
<proteinExistence type="predicted"/>
<keyword evidence="3" id="KW-0862">Zinc</keyword>
<keyword evidence="4" id="KW-0040">ANK repeat</keyword>
<feature type="compositionally biased region" description="Low complexity" evidence="6">
    <location>
        <begin position="452"/>
        <end position="466"/>
    </location>
</feature>
<dbReference type="InterPro" id="IPR019787">
    <property type="entry name" value="Znf_PHD-finger"/>
</dbReference>
<evidence type="ECO:0000256" key="1">
    <source>
        <dbReference type="ARBA" id="ARBA00022723"/>
    </source>
</evidence>
<dbReference type="Pfam" id="PF00628">
    <property type="entry name" value="PHD"/>
    <property type="match status" value="2"/>
</dbReference>
<feature type="region of interest" description="Disordered" evidence="6">
    <location>
        <begin position="439"/>
        <end position="476"/>
    </location>
</feature>
<dbReference type="SMART" id="SM00248">
    <property type="entry name" value="ANK"/>
    <property type="match status" value="3"/>
</dbReference>
<reference evidence="8" key="2">
    <citation type="submission" date="2023-06" db="EMBL/GenBank/DDBJ databases">
        <authorList>
            <consortium name="Lawrence Berkeley National Laboratory"/>
            <person name="Haridas S."/>
            <person name="Hensen N."/>
            <person name="Bonometti L."/>
            <person name="Westerberg I."/>
            <person name="Brannstrom I.O."/>
            <person name="Guillou S."/>
            <person name="Cros-Aarteil S."/>
            <person name="Calhoun S."/>
            <person name="Kuo A."/>
            <person name="Mondo S."/>
            <person name="Pangilinan J."/>
            <person name="Riley R."/>
            <person name="LaButti K."/>
            <person name="Andreopoulos B."/>
            <person name="Lipzen A."/>
            <person name="Chen C."/>
            <person name="Yanf M."/>
            <person name="Daum C."/>
            <person name="Ng V."/>
            <person name="Clum A."/>
            <person name="Steindorff A."/>
            <person name="Ohm R."/>
            <person name="Martin F."/>
            <person name="Silar P."/>
            <person name="Natvig D."/>
            <person name="Lalanne C."/>
            <person name="Gautier V."/>
            <person name="Ament-velasquez S.L."/>
            <person name="Kruys A."/>
            <person name="Hutchinson M.I."/>
            <person name="Powell A.J."/>
            <person name="Barry K."/>
            <person name="Miller A.N."/>
            <person name="Grigoriev I.V."/>
            <person name="Debuchy R."/>
            <person name="Gladieux P."/>
            <person name="Thoren M.H."/>
            <person name="Johannesson H."/>
        </authorList>
    </citation>
    <scope>NUCLEOTIDE SEQUENCE</scope>
    <source>
        <strain evidence="8">CBS 232.78</strain>
    </source>
</reference>
<protein>
    <recommendedName>
        <fullName evidence="7">PHD-type domain-containing protein</fullName>
    </recommendedName>
</protein>
<dbReference type="PANTHER" id="PTHR24149:SF14">
    <property type="entry name" value="ANKYRIN REPEAT DOMAIN 12"/>
    <property type="match status" value="1"/>
</dbReference>
<dbReference type="PANTHER" id="PTHR24149">
    <property type="entry name" value="ANKYRIN REPEAT DOMAIN-CONTAINING PROTEIN 12"/>
    <property type="match status" value="1"/>
</dbReference>
<reference evidence="8" key="1">
    <citation type="journal article" date="2023" name="Mol. Phylogenet. Evol.">
        <title>Genome-scale phylogeny and comparative genomics of the fungal order Sordariales.</title>
        <authorList>
            <person name="Hensen N."/>
            <person name="Bonometti L."/>
            <person name="Westerberg I."/>
            <person name="Brannstrom I.O."/>
            <person name="Guillou S."/>
            <person name="Cros-Aarteil S."/>
            <person name="Calhoun S."/>
            <person name="Haridas S."/>
            <person name="Kuo A."/>
            <person name="Mondo S."/>
            <person name="Pangilinan J."/>
            <person name="Riley R."/>
            <person name="LaButti K."/>
            <person name="Andreopoulos B."/>
            <person name="Lipzen A."/>
            <person name="Chen C."/>
            <person name="Yan M."/>
            <person name="Daum C."/>
            <person name="Ng V."/>
            <person name="Clum A."/>
            <person name="Steindorff A."/>
            <person name="Ohm R.A."/>
            <person name="Martin F."/>
            <person name="Silar P."/>
            <person name="Natvig D.O."/>
            <person name="Lalanne C."/>
            <person name="Gautier V."/>
            <person name="Ament-Velasquez S.L."/>
            <person name="Kruys A."/>
            <person name="Hutchinson M.I."/>
            <person name="Powell A.J."/>
            <person name="Barry K."/>
            <person name="Miller A.N."/>
            <person name="Grigoriev I.V."/>
            <person name="Debuchy R."/>
            <person name="Gladieux P."/>
            <person name="Hiltunen Thoren M."/>
            <person name="Johannesson H."/>
        </authorList>
    </citation>
    <scope>NUCLEOTIDE SEQUENCE</scope>
    <source>
        <strain evidence="8">CBS 232.78</strain>
    </source>
</reference>
<dbReference type="Gene3D" id="1.25.40.20">
    <property type="entry name" value="Ankyrin repeat-containing domain"/>
    <property type="match status" value="1"/>
</dbReference>
<comment type="caution">
    <text evidence="8">The sequence shown here is derived from an EMBL/GenBank/DDBJ whole genome shotgun (WGS) entry which is preliminary data.</text>
</comment>
<evidence type="ECO:0000256" key="2">
    <source>
        <dbReference type="ARBA" id="ARBA00022771"/>
    </source>
</evidence>
<evidence type="ECO:0000256" key="3">
    <source>
        <dbReference type="ARBA" id="ARBA00022833"/>
    </source>
</evidence>
<feature type="compositionally biased region" description="Acidic residues" evidence="6">
    <location>
        <begin position="442"/>
        <end position="451"/>
    </location>
</feature>
<evidence type="ECO:0000256" key="6">
    <source>
        <dbReference type="SAM" id="MobiDB-lite"/>
    </source>
</evidence>
<dbReference type="InterPro" id="IPR058925">
    <property type="entry name" value="zf-C2H2_AcuF"/>
</dbReference>
<dbReference type="GO" id="GO:0008270">
    <property type="term" value="F:zinc ion binding"/>
    <property type="evidence" value="ECO:0007669"/>
    <property type="project" value="UniProtKB-KW"/>
</dbReference>
<dbReference type="EMBL" id="JAULSW010000002">
    <property type="protein sequence ID" value="KAK3390130.1"/>
    <property type="molecule type" value="Genomic_DNA"/>
</dbReference>
<dbReference type="InterPro" id="IPR011011">
    <property type="entry name" value="Znf_FYVE_PHD"/>
</dbReference>
<evidence type="ECO:0000259" key="7">
    <source>
        <dbReference type="PROSITE" id="PS50016"/>
    </source>
</evidence>
<dbReference type="PROSITE" id="PS50016">
    <property type="entry name" value="ZF_PHD_2"/>
    <property type="match status" value="1"/>
</dbReference>
<dbReference type="Gene3D" id="3.30.40.10">
    <property type="entry name" value="Zinc/RING finger domain, C3HC4 (zinc finger)"/>
    <property type="match status" value="3"/>
</dbReference>
<dbReference type="PROSITE" id="PS50297">
    <property type="entry name" value="ANK_REP_REGION"/>
    <property type="match status" value="2"/>
</dbReference>
<dbReference type="AlphaFoldDB" id="A0AAE0U4B2"/>
<evidence type="ECO:0000256" key="5">
    <source>
        <dbReference type="PROSITE-ProRule" id="PRU00146"/>
    </source>
</evidence>
<dbReference type="PROSITE" id="PS50088">
    <property type="entry name" value="ANK_REPEAT"/>
    <property type="match status" value="2"/>
</dbReference>
<feature type="compositionally biased region" description="Basic and acidic residues" evidence="6">
    <location>
        <begin position="928"/>
        <end position="938"/>
    </location>
</feature>
<dbReference type="PROSITE" id="PS01359">
    <property type="entry name" value="ZF_PHD_1"/>
    <property type="match status" value="1"/>
</dbReference>
<accession>A0AAE0U4B2</accession>
<keyword evidence="9" id="KW-1185">Reference proteome</keyword>
<sequence>MRTTYLNPQRGQAISMLDSTNPHDAALAIQEWQQRNSHDHDLKPDDRSVTARLCDGILTLFQEVIRQVSKQSVHEDQTIPKPVQISLERARGFIALWSDGYGIRDGAMDDVLAKSRNIRHSTVKTLSSIADALLNRLIPLSHISSDRLEVFKDQLAATNAEACYILHEDDGSEASSDALSELGLEDSVAEVAEDLKTDAQCLMELDPLFRNPVLDLSSLKQKRPLHLIEWAPEKAYCDKVQQRFPRAEGSLVERLGEANWVRYLRCQEQRNSTDTQLRDREVVARQDDEQTVAASSKYHDSGLGTSLPTASSYAETIMTYGGGDGQKIRIPPLSAESKGGKPFPCVACGKTVRIMNNSAWKRHLYLDLQPYLCLETNCFQLAFNNRKDWISHLGLDHRYEPVWDAITCPLCFEDTERGKIAITTHLARHLEEISLSALPANPDDDECDDVSEASAASTSSGAVSEGNTAEHNKLRTKQDRNGNKIGYCERCETWKGISEFNMLKVAGGPIAALIEPACEECWANMKPEVKLDKGDEKDDDVESEEAVRCVCGFDDYPGPIPEDDLADAANKDDDDMAGFFIQCDSCKIWQHGACIGFTSETEAPDEYHCEQCQPALHSVQISKNGRKYSKYRPLRILSVKAASRSKLDSPTHLTSHVSGNETQMTFNVKDSSSGEKYCLCQEEERGKMVNCGDSACPYQWFHFGCVGLDSNSTPVENWICPLCTGRRATKNVAPPGDGITLPSPSQDHDPIADTHERLENGVKSRLPAPLSNTGSNTGPRTTRRLDAHGQTSLARACAKGDYATVLERFRERREDINVADYAGNTPLHIAALNGYSDIVKLLIDAGSNLECVNNDKDAPLLDAVENGHLHVVKLLLAAGVNPLKGNAFGEKPIDRVNEDDEHADAIRQALKEAQDRRRPRHIPGLPEEESRKQAAMKEIEEDEPYTIKCICNVADDDGNTIYCEKCDTWQHIECYYPNNVDDALHEDFAHSCVECEPRWLDRQRAMNRLKEVGLTIGEVRRGTKQKHPPPSESDEKTRSQPVSSKKAADRPGDPKQAE</sequence>
<evidence type="ECO:0000313" key="8">
    <source>
        <dbReference type="EMBL" id="KAK3390130.1"/>
    </source>
</evidence>
<dbReference type="SUPFAM" id="SSF48403">
    <property type="entry name" value="Ankyrin repeat"/>
    <property type="match status" value="1"/>
</dbReference>
<feature type="region of interest" description="Disordered" evidence="6">
    <location>
        <begin position="912"/>
        <end position="938"/>
    </location>
</feature>
<feature type="region of interest" description="Disordered" evidence="6">
    <location>
        <begin position="761"/>
        <end position="790"/>
    </location>
</feature>
<dbReference type="InterPro" id="IPR001965">
    <property type="entry name" value="Znf_PHD"/>
</dbReference>
<organism evidence="8 9">
    <name type="scientific">Podospora didyma</name>
    <dbReference type="NCBI Taxonomy" id="330526"/>
    <lineage>
        <taxon>Eukaryota</taxon>
        <taxon>Fungi</taxon>
        <taxon>Dikarya</taxon>
        <taxon>Ascomycota</taxon>
        <taxon>Pezizomycotina</taxon>
        <taxon>Sordariomycetes</taxon>
        <taxon>Sordariomycetidae</taxon>
        <taxon>Sordariales</taxon>
        <taxon>Podosporaceae</taxon>
        <taxon>Podospora</taxon>
    </lineage>
</organism>
<feature type="compositionally biased region" description="Basic and acidic residues" evidence="6">
    <location>
        <begin position="1046"/>
        <end position="1058"/>
    </location>
</feature>
<dbReference type="SUPFAM" id="SSF57903">
    <property type="entry name" value="FYVE/PHD zinc finger"/>
    <property type="match status" value="3"/>
</dbReference>
<dbReference type="Proteomes" id="UP001285441">
    <property type="component" value="Unassembled WGS sequence"/>
</dbReference>
<dbReference type="Pfam" id="PF26082">
    <property type="entry name" value="zf-C2H2_AcuF"/>
    <property type="match status" value="1"/>
</dbReference>
<keyword evidence="2 5" id="KW-0863">Zinc-finger</keyword>
<dbReference type="InterPro" id="IPR019786">
    <property type="entry name" value="Zinc_finger_PHD-type_CS"/>
</dbReference>
<feature type="repeat" description="ANK" evidence="4">
    <location>
        <begin position="855"/>
        <end position="887"/>
    </location>
</feature>
<name>A0AAE0U4B2_9PEZI</name>
<dbReference type="SMART" id="SM00249">
    <property type="entry name" value="PHD"/>
    <property type="match status" value="3"/>
</dbReference>
<feature type="region of interest" description="Disordered" evidence="6">
    <location>
        <begin position="1015"/>
        <end position="1058"/>
    </location>
</feature>
<feature type="repeat" description="ANK" evidence="4">
    <location>
        <begin position="822"/>
        <end position="854"/>
    </location>
</feature>
<dbReference type="InterPro" id="IPR036770">
    <property type="entry name" value="Ankyrin_rpt-contain_sf"/>
</dbReference>
<evidence type="ECO:0000313" key="9">
    <source>
        <dbReference type="Proteomes" id="UP001285441"/>
    </source>
</evidence>